<name>A0A4C1STQ2_EUMVA</name>
<sequence>MDREKARDDGPLSLDRPASCRAVPTAIQTTHKFHNHRQNIKYDISIIANGFRRAPSLLRMIMRVVLCRLSRCLVMRFTIE</sequence>
<dbReference type="EMBL" id="BGZK01000014">
    <property type="protein sequence ID" value="GBP04431.1"/>
    <property type="molecule type" value="Genomic_DNA"/>
</dbReference>
<protein>
    <submittedName>
        <fullName evidence="1">Uncharacterized protein</fullName>
    </submittedName>
</protein>
<evidence type="ECO:0000313" key="1">
    <source>
        <dbReference type="EMBL" id="GBP04431.1"/>
    </source>
</evidence>
<proteinExistence type="predicted"/>
<organism evidence="1 2">
    <name type="scientific">Eumeta variegata</name>
    <name type="common">Bagworm moth</name>
    <name type="synonym">Eumeta japonica</name>
    <dbReference type="NCBI Taxonomy" id="151549"/>
    <lineage>
        <taxon>Eukaryota</taxon>
        <taxon>Metazoa</taxon>
        <taxon>Ecdysozoa</taxon>
        <taxon>Arthropoda</taxon>
        <taxon>Hexapoda</taxon>
        <taxon>Insecta</taxon>
        <taxon>Pterygota</taxon>
        <taxon>Neoptera</taxon>
        <taxon>Endopterygota</taxon>
        <taxon>Lepidoptera</taxon>
        <taxon>Glossata</taxon>
        <taxon>Ditrysia</taxon>
        <taxon>Tineoidea</taxon>
        <taxon>Psychidae</taxon>
        <taxon>Oiketicinae</taxon>
        <taxon>Eumeta</taxon>
    </lineage>
</organism>
<reference evidence="1 2" key="1">
    <citation type="journal article" date="2019" name="Commun. Biol.">
        <title>The bagworm genome reveals a unique fibroin gene that provides high tensile strength.</title>
        <authorList>
            <person name="Kono N."/>
            <person name="Nakamura H."/>
            <person name="Ohtoshi R."/>
            <person name="Tomita M."/>
            <person name="Numata K."/>
            <person name="Arakawa K."/>
        </authorList>
    </citation>
    <scope>NUCLEOTIDE SEQUENCE [LARGE SCALE GENOMIC DNA]</scope>
</reference>
<comment type="caution">
    <text evidence="1">The sequence shown here is derived from an EMBL/GenBank/DDBJ whole genome shotgun (WGS) entry which is preliminary data.</text>
</comment>
<keyword evidence="2" id="KW-1185">Reference proteome</keyword>
<gene>
    <name evidence="1" type="ORF">EVAR_3828_1</name>
</gene>
<dbReference type="AlphaFoldDB" id="A0A4C1STQ2"/>
<evidence type="ECO:0000313" key="2">
    <source>
        <dbReference type="Proteomes" id="UP000299102"/>
    </source>
</evidence>
<accession>A0A4C1STQ2</accession>
<dbReference type="Proteomes" id="UP000299102">
    <property type="component" value="Unassembled WGS sequence"/>
</dbReference>